<dbReference type="EMBL" id="CP050313">
    <property type="protein sequence ID" value="QIR15756.1"/>
    <property type="molecule type" value="Genomic_DNA"/>
</dbReference>
<gene>
    <name evidence="2" type="ORF">HBH39_15725</name>
</gene>
<feature type="transmembrane region" description="Helical" evidence="1">
    <location>
        <begin position="92"/>
        <end position="118"/>
    </location>
</feature>
<feature type="transmembrane region" description="Helical" evidence="1">
    <location>
        <begin position="7"/>
        <end position="29"/>
    </location>
</feature>
<keyword evidence="3" id="KW-1185">Reference proteome</keyword>
<keyword evidence="1" id="KW-0812">Transmembrane</keyword>
<dbReference type="RefSeq" id="WP_167679612.1">
    <property type="nucleotide sequence ID" value="NZ_CP050313.1"/>
</dbReference>
<evidence type="ECO:0000313" key="3">
    <source>
        <dbReference type="Proteomes" id="UP000502608"/>
    </source>
</evidence>
<dbReference type="KEGG" id="saes:HBH39_15725"/>
<keyword evidence="1" id="KW-0472">Membrane</keyword>
<dbReference type="Pfam" id="PF20398">
    <property type="entry name" value="DUF6691"/>
    <property type="match status" value="1"/>
</dbReference>
<accession>A0A6G9QMH8</accession>
<dbReference type="Proteomes" id="UP000502608">
    <property type="component" value="Chromosome"/>
</dbReference>
<dbReference type="InterPro" id="IPR046513">
    <property type="entry name" value="DUF6691"/>
</dbReference>
<protein>
    <submittedName>
        <fullName evidence="2">YeeE/YedE family protein</fullName>
    </submittedName>
</protein>
<feature type="transmembrane region" description="Helical" evidence="1">
    <location>
        <begin position="49"/>
        <end position="68"/>
    </location>
</feature>
<evidence type="ECO:0000313" key="2">
    <source>
        <dbReference type="EMBL" id="QIR15756.1"/>
    </source>
</evidence>
<organism evidence="2 3">
    <name type="scientific">Shewanella aestuarii</name>
    <dbReference type="NCBI Taxonomy" id="1028752"/>
    <lineage>
        <taxon>Bacteria</taxon>
        <taxon>Pseudomonadati</taxon>
        <taxon>Pseudomonadota</taxon>
        <taxon>Gammaproteobacteria</taxon>
        <taxon>Alteromonadales</taxon>
        <taxon>Shewanellaceae</taxon>
        <taxon>Shewanella</taxon>
    </lineage>
</organism>
<evidence type="ECO:0000256" key="1">
    <source>
        <dbReference type="SAM" id="Phobius"/>
    </source>
</evidence>
<feature type="transmembrane region" description="Helical" evidence="1">
    <location>
        <begin position="124"/>
        <end position="141"/>
    </location>
</feature>
<dbReference type="AlphaFoldDB" id="A0A6G9QMH8"/>
<sequence length="144" mass="15411">MKKQLLSLHGLVAFISGSLFGLGLIVSQMVDTNKVLNFLDFFGQWDPSLALVMGGGLGVFGIGFALLVKPKSKPLFDESFFLPTKKHIDKKLITGACLFGLGWGFVGICPGPAIVNLVSVDAKFIGFVVAMLVGMFCARALSQR</sequence>
<keyword evidence="1" id="KW-1133">Transmembrane helix</keyword>
<reference evidence="2 3" key="1">
    <citation type="submission" date="2020-03" db="EMBL/GenBank/DDBJ databases">
        <title>Complete genome sequence of Shewanella sp.</title>
        <authorList>
            <person name="Kim Y.-S."/>
            <person name="Kim S.-J."/>
            <person name="Jung H.-K."/>
            <person name="Kim K.-H."/>
        </authorList>
    </citation>
    <scope>NUCLEOTIDE SEQUENCE [LARGE SCALE GENOMIC DNA]</scope>
    <source>
        <strain evidence="2 3">PN3F2</strain>
    </source>
</reference>
<proteinExistence type="predicted"/>
<name>A0A6G9QMH8_9GAMM</name>